<name>A0A9Q3H8T0_9BASI</name>
<dbReference type="GO" id="GO:0004402">
    <property type="term" value="F:histone acetyltransferase activity"/>
    <property type="evidence" value="ECO:0007669"/>
    <property type="project" value="InterPro"/>
</dbReference>
<sequence>MDPSDSANQTENGQDQVDSDFIHASNLSPFPINNFSSCLDWSDDGQAFVITRFNIYILTPILGYSINPDHTNTSTQSLSALTPNHSQSSHTDLKSQNALNDSNKAAHKSSNQQIPLFNTIIEVEKQVGVNWGSHSNDMSIIGLPCDDRYWRAASWSPSGLSELGSSLIATLTTNYDVFIFVPDQNYLNGLWKMKQTMNLSEELLRVFFESYSSFVNLDESQVDVAPETDWSQSAQANFKRTRFTSCVLRAQATSIAWSPAYLNLYRQLHFTELEAFHDVDFSLLAIGHRRGDISLWRHTFNGNMELVFFNAICPNGQTVNVLRWSDWTLECLEDSMTPTKYQLSAYLAIATSKGVVYIIKVYRPFERAAFGVSPVNRIEIEIKGVYKDELNQSTISHLRWISSSGNLPPTLLFSRLGEVVLLKVPLQPHSDVDLAFTMQTVELPELRLFNDRFCWADCSSWAVCTGINATPADSPGVTWIVVTLANGLLYALKQLEPDFHCAHARLELDLEHSIQLSLDFRAKFRLIGASLPTPQNSRVTKQCVMKTYGSYVLSALEPAWFGRRTSFNDKSISFWNGCIMSWLYETDNPNKFRYKPENQQTLYFAMAYFNPAGKVQTAPQSRTMILLSILEEHIEILTGLLERPCPCIRTSPTMKLFNIFHALHALFSNPESYRSLIDLIVPYLNKLIHLLEVESLQDSAPSNNIISVAELMQITEQLAPHSISGLIGERSPSSTLSSSLIGELFDNEYLDRLRLKSNMCRFLLNKVDKVNFKEVRSELISIQVNISRLIHSEILRIITRFFHNHQSRLSDDEKEVSERYHYATRVINQYPEPTLEQLLEPDEVDHKLLDQDRLQNTYLGQSIESCPACQQQVTFDDLRLGVCELGHVWDRCSVTFQILATIKLRVCVGCGRKALRSSHQTEDSKTLENNHEGNATKNFMIEILLNCARCCLHCGCRWKYSS</sequence>
<dbReference type="EMBL" id="AVOT02013542">
    <property type="protein sequence ID" value="MBW0496298.1"/>
    <property type="molecule type" value="Genomic_DNA"/>
</dbReference>
<dbReference type="Pfam" id="PF12660">
    <property type="entry name" value="zf-TFIIIC"/>
    <property type="match status" value="1"/>
</dbReference>
<reference evidence="4" key="1">
    <citation type="submission" date="2021-03" db="EMBL/GenBank/DDBJ databases">
        <title>Draft genome sequence of rust myrtle Austropuccinia psidii MF-1, a brazilian biotype.</title>
        <authorList>
            <person name="Quecine M.C."/>
            <person name="Pachon D.M.R."/>
            <person name="Bonatelli M.L."/>
            <person name="Correr F.H."/>
            <person name="Franceschini L.M."/>
            <person name="Leite T.F."/>
            <person name="Margarido G.R.A."/>
            <person name="Almeida C.A."/>
            <person name="Ferrarezi J.A."/>
            <person name="Labate C.A."/>
        </authorList>
    </citation>
    <scope>NUCLEOTIDE SEQUENCE</scope>
    <source>
        <strain evidence="4">MF-1</strain>
    </source>
</reference>
<evidence type="ECO:0000313" key="4">
    <source>
        <dbReference type="EMBL" id="MBW0496298.1"/>
    </source>
</evidence>
<protein>
    <recommendedName>
        <fullName evidence="6">Transcription factor IIIC putative zinc-finger domain-containing protein</fullName>
    </recommendedName>
</protein>
<organism evidence="4 5">
    <name type="scientific">Austropuccinia psidii MF-1</name>
    <dbReference type="NCBI Taxonomy" id="1389203"/>
    <lineage>
        <taxon>Eukaryota</taxon>
        <taxon>Fungi</taxon>
        <taxon>Dikarya</taxon>
        <taxon>Basidiomycota</taxon>
        <taxon>Pucciniomycotina</taxon>
        <taxon>Pucciniomycetes</taxon>
        <taxon>Pucciniales</taxon>
        <taxon>Sphaerophragmiaceae</taxon>
        <taxon>Austropuccinia</taxon>
    </lineage>
</organism>
<dbReference type="PANTHER" id="PTHR15496:SF2">
    <property type="entry name" value="GENERAL TRANSCRIPTION FACTOR 3C POLYPEPTIDE 4"/>
    <property type="match status" value="1"/>
</dbReference>
<gene>
    <name evidence="4" type="ORF">O181_036013</name>
</gene>
<keyword evidence="5" id="KW-1185">Reference proteome</keyword>
<evidence type="ECO:0000259" key="2">
    <source>
        <dbReference type="Pfam" id="PF12657"/>
    </source>
</evidence>
<feature type="domain" description="Transcription factor IIIC putative zinc-finger" evidence="3">
    <location>
        <begin position="863"/>
        <end position="956"/>
    </location>
</feature>
<accession>A0A9Q3H8T0</accession>
<dbReference type="Pfam" id="PF12657">
    <property type="entry name" value="TFIIIC_delta"/>
    <property type="match status" value="1"/>
</dbReference>
<evidence type="ECO:0008006" key="6">
    <source>
        <dbReference type="Google" id="ProtNLM"/>
    </source>
</evidence>
<evidence type="ECO:0000313" key="5">
    <source>
        <dbReference type="Proteomes" id="UP000765509"/>
    </source>
</evidence>
<evidence type="ECO:0000256" key="1">
    <source>
        <dbReference type="SAM" id="MobiDB-lite"/>
    </source>
</evidence>
<dbReference type="AlphaFoldDB" id="A0A9Q3H8T0"/>
<dbReference type="Proteomes" id="UP000765509">
    <property type="component" value="Unassembled WGS sequence"/>
</dbReference>
<dbReference type="InterPro" id="IPR024761">
    <property type="entry name" value="TFIIIC_delta_N"/>
</dbReference>
<dbReference type="InterPro" id="IPR044230">
    <property type="entry name" value="GTF3C4"/>
</dbReference>
<dbReference type="OrthoDB" id="421374at2759"/>
<feature type="region of interest" description="Disordered" evidence="1">
    <location>
        <begin position="75"/>
        <end position="95"/>
    </location>
</feature>
<dbReference type="PANTHER" id="PTHR15496">
    <property type="entry name" value="GENERAL TRANSCRIPTION FACTOR 3C POLYPEPTIDE 4 FAMILY"/>
    <property type="match status" value="1"/>
</dbReference>
<dbReference type="GO" id="GO:0006384">
    <property type="term" value="P:transcription initiation at RNA polymerase III promoter"/>
    <property type="evidence" value="ECO:0007669"/>
    <property type="project" value="InterPro"/>
</dbReference>
<comment type="caution">
    <text evidence="4">The sequence shown here is derived from an EMBL/GenBank/DDBJ whole genome shotgun (WGS) entry which is preliminary data.</text>
</comment>
<feature type="domain" description="Transcription factor IIIC 90kDa subunit N-terminal" evidence="2">
    <location>
        <begin position="41"/>
        <end position="475"/>
    </location>
</feature>
<proteinExistence type="predicted"/>
<evidence type="ECO:0000259" key="3">
    <source>
        <dbReference type="Pfam" id="PF12660"/>
    </source>
</evidence>
<dbReference type="GO" id="GO:0000127">
    <property type="term" value="C:transcription factor TFIIIC complex"/>
    <property type="evidence" value="ECO:0007669"/>
    <property type="project" value="InterPro"/>
</dbReference>
<dbReference type="InterPro" id="IPR024764">
    <property type="entry name" value="TFIIIC_Znf"/>
</dbReference>